<evidence type="ECO:0000313" key="2">
    <source>
        <dbReference type="Proteomes" id="UP001162992"/>
    </source>
</evidence>
<evidence type="ECO:0000313" key="1">
    <source>
        <dbReference type="EMBL" id="KAJ7539192.1"/>
    </source>
</evidence>
<reference evidence="2" key="1">
    <citation type="journal article" date="2024" name="Proc. Natl. Acad. Sci. U.S.A.">
        <title>Extraordinary preservation of gene collinearity over three hundred million years revealed in homosporous lycophytes.</title>
        <authorList>
            <person name="Li C."/>
            <person name="Wickell D."/>
            <person name="Kuo L.Y."/>
            <person name="Chen X."/>
            <person name="Nie B."/>
            <person name="Liao X."/>
            <person name="Peng D."/>
            <person name="Ji J."/>
            <person name="Jenkins J."/>
            <person name="Williams M."/>
            <person name="Shu S."/>
            <person name="Plott C."/>
            <person name="Barry K."/>
            <person name="Rajasekar S."/>
            <person name="Grimwood J."/>
            <person name="Han X."/>
            <person name="Sun S."/>
            <person name="Hou Z."/>
            <person name="He W."/>
            <person name="Dai G."/>
            <person name="Sun C."/>
            <person name="Schmutz J."/>
            <person name="Leebens-Mack J.H."/>
            <person name="Li F.W."/>
            <person name="Wang L."/>
        </authorList>
    </citation>
    <scope>NUCLEOTIDE SEQUENCE [LARGE SCALE GENOMIC DNA]</scope>
    <source>
        <strain evidence="2">cv. PW_Plant_1</strain>
    </source>
</reference>
<keyword evidence="2" id="KW-1185">Reference proteome</keyword>
<protein>
    <submittedName>
        <fullName evidence="1">Uncharacterized protein</fullName>
    </submittedName>
</protein>
<comment type="caution">
    <text evidence="1">The sequence shown here is derived from an EMBL/GenBank/DDBJ whole genome shotgun (WGS) entry which is preliminary data.</text>
</comment>
<dbReference type="Proteomes" id="UP001162992">
    <property type="component" value="Chromosome 11"/>
</dbReference>
<name>A0ACC2CC21_DIPCM</name>
<organism evidence="1 2">
    <name type="scientific">Diphasiastrum complanatum</name>
    <name type="common">Issler's clubmoss</name>
    <name type="synonym">Lycopodium complanatum</name>
    <dbReference type="NCBI Taxonomy" id="34168"/>
    <lineage>
        <taxon>Eukaryota</taxon>
        <taxon>Viridiplantae</taxon>
        <taxon>Streptophyta</taxon>
        <taxon>Embryophyta</taxon>
        <taxon>Tracheophyta</taxon>
        <taxon>Lycopodiopsida</taxon>
        <taxon>Lycopodiales</taxon>
        <taxon>Lycopodiaceae</taxon>
        <taxon>Lycopodioideae</taxon>
        <taxon>Diphasiastrum</taxon>
    </lineage>
</organism>
<sequence>MFDNWHLRPFNSQPGVDIYQIIREAQTRWLRPIEVIEILRNHQIFRLNPVPPNRPPSGSLFLFDRKTLRFFRKDGHNWRKKKDGKTVREAHERLKAGSIDILHCYYAHGEDNVNFQRRSYWMLEGAYEHIVLVHYREVTEGSRTCVIRTVNEVKETASSAAEKNSSQSTILTYLSASETPPLAHSFFSPETSEVEVTGPYQLSESAADSAFREIEEIDSGEEFEEILAPVLGSSEKKHSSLLQQLSVQGEKDTATEFNGTSKEGPLSATFPFSARHTVQSNAPNSLSQNLLSSMGGSDVPQRPYGNFGSAKQVVVNHSVAHLENNSAFQLEDLSQNTERFPGQRALPSATLDISGWSTLLQNFRGGGIPEGSKRKQDLKSPTWADMLEQIMTPPAQNNRPSSMHRDDTSCEPTVSLSSQGYLNAPAPANMGDSRKSQFDIIEQRNSSGAPAKVEVQKTPTTSQLRSSNTLDQLLDDEVLQEGHLMTTKEMFFSNQSDSGFWEQKQRHEDEELRTLQQEQSSLLNGRWDLHLGRVVQSSAIPHAMEDVEQWKQGGPESLKKLDSFGRWMSLEIGQDSESSLISGSIDPTTYWATALDGQGPAELISNLQMDGVLSPSLAQEQKFSISDFSPEWTFSPGGSKVVIVGAFLERGRKFSDYIWYCMFGEVEVPAEVIQEGVLRCKAPAHEPGRVSFYVTCGDRLACSEIREFVFRMQSLTYLEASSGTSGPLKFTSQDIQSTSLLVRFARMLSSKSDEPFPVDDLGSKEKLDVFEKIYHLTSNSDVEWTNLETHAKGVIVPYSDMKEQVLQMFFKQKLQEWLLSRAQKERRDIYAFDNGGQGVLHLAAALGYEWAVAPILAAGIGVNFRDLHGWTALHWAASYGREKVVLALLAAGAAPGPLTDPTSNYPSGRTPADLAASSKHGGMAGYLAEMSLTTHLSSLALKEKNMNEIETFSATLAEEKAVDYLSERTNLQQNLERADERITLQESLRAVRNAARAAALIQATFRRHSFQKRQDSLELEVIDDYKMSHEEIKAMVAAQKIQKAFPGHRKEKLHAAAVQIQCKFRSWKGRKDFLNLRQRVVKIQAHVRGHQVRKKFRKLLWSVGILEKAVLRWRRKRVGLRGFRAESLFPGSNVQDGSNSDGDEDVLRAGRKEKEAAIQNAVTRVQSMVKSDQARAQYLRLVEGYRQATTVEDHVLMSDLSSNHADPLRGTEDYIMFGET</sequence>
<accession>A0ACC2CC21</accession>
<dbReference type="EMBL" id="CM055102">
    <property type="protein sequence ID" value="KAJ7539192.1"/>
    <property type="molecule type" value="Genomic_DNA"/>
</dbReference>
<gene>
    <name evidence="1" type="ORF">O6H91_11G080600</name>
</gene>
<proteinExistence type="predicted"/>